<sequence length="572" mass="63396" precursor="true">MYHRAKRFSLVCTIFAASSATLAMPTVAPAQQSYAQQGYAQQSYAQQGFSQPQPGTLRPVPQMGHEQPSRTAENRTHDPQRDGWDLKWRKSSSVTPPASRESVEQRFAQEDPFAEDSRLRAQPSTAPQIVAHGTMQVGHLQVAASEPDLARLNSHASNRTAKTALVAYPQADGGFQLPAPNPSAPQQAAPVQAETPDFFENPFGSVDQATPSQPAAPRSTDGGANNGLRSVEPIEPLPPPSSPALNSPPDHSFSKPYDGPSLGDMLREDPPKAEEPPRRDFDESVESLPDPRGERVESPSDRPGPFENPFNRDRDAEVSEHERVESLSEDSIGDYRGGQDELKKDLGLTCEEFRNRIASQTIDKVSLDISPPFRPDVISETEYEKLKSKFDENQDDRQWRSIEGRPLAAGRLVDLAYEKAVIETAYGTTEELSINRLSEPDLAYISENWGLPKECLVEQVAYTPRRWQKTTMTWKASNLCHKPLYFEDVNLERYGHTRGPLWQPVVSSAHFFANIAVLPYKMGVHTPGECQYALGYYRPGNCAPWIKPPVPISLRGGLTQAAVMTGAFWLIP</sequence>
<feature type="region of interest" description="Disordered" evidence="1">
    <location>
        <begin position="45"/>
        <end position="122"/>
    </location>
</feature>
<evidence type="ECO:0000313" key="3">
    <source>
        <dbReference type="EMBL" id="TWU45633.1"/>
    </source>
</evidence>
<feature type="compositionally biased region" description="Basic and acidic residues" evidence="1">
    <location>
        <begin position="310"/>
        <end position="326"/>
    </location>
</feature>
<feature type="compositionally biased region" description="Basic and acidic residues" evidence="1">
    <location>
        <begin position="72"/>
        <end position="88"/>
    </location>
</feature>
<evidence type="ECO:0000256" key="2">
    <source>
        <dbReference type="SAM" id="SignalP"/>
    </source>
</evidence>
<comment type="caution">
    <text evidence="3">The sequence shown here is derived from an EMBL/GenBank/DDBJ whole genome shotgun (WGS) entry which is preliminary data.</text>
</comment>
<gene>
    <name evidence="3" type="ORF">Q31b_08090</name>
</gene>
<name>A0A5C6E7L3_9BACT</name>
<feature type="chain" id="PRO_5022959552" evidence="2">
    <location>
        <begin position="24"/>
        <end position="572"/>
    </location>
</feature>
<feature type="compositionally biased region" description="Basic and acidic residues" evidence="1">
    <location>
        <begin position="265"/>
        <end position="282"/>
    </location>
</feature>
<organism evidence="3 4">
    <name type="scientific">Novipirellula aureliae</name>
    <dbReference type="NCBI Taxonomy" id="2527966"/>
    <lineage>
        <taxon>Bacteria</taxon>
        <taxon>Pseudomonadati</taxon>
        <taxon>Planctomycetota</taxon>
        <taxon>Planctomycetia</taxon>
        <taxon>Pirellulales</taxon>
        <taxon>Pirellulaceae</taxon>
        <taxon>Novipirellula</taxon>
    </lineage>
</organism>
<evidence type="ECO:0000256" key="1">
    <source>
        <dbReference type="SAM" id="MobiDB-lite"/>
    </source>
</evidence>
<feature type="compositionally biased region" description="Low complexity" evidence="1">
    <location>
        <begin position="184"/>
        <end position="193"/>
    </location>
</feature>
<dbReference type="Proteomes" id="UP000315471">
    <property type="component" value="Unassembled WGS sequence"/>
</dbReference>
<dbReference type="EMBL" id="SJPY01000001">
    <property type="protein sequence ID" value="TWU45633.1"/>
    <property type="molecule type" value="Genomic_DNA"/>
</dbReference>
<feature type="region of interest" description="Disordered" evidence="1">
    <location>
        <begin position="172"/>
        <end position="338"/>
    </location>
</feature>
<keyword evidence="4" id="KW-1185">Reference proteome</keyword>
<protein>
    <submittedName>
        <fullName evidence="3">Uncharacterized protein</fullName>
    </submittedName>
</protein>
<feature type="compositionally biased region" description="Basic and acidic residues" evidence="1">
    <location>
        <begin position="289"/>
        <end position="300"/>
    </location>
</feature>
<feature type="signal peptide" evidence="2">
    <location>
        <begin position="1"/>
        <end position="23"/>
    </location>
</feature>
<feature type="compositionally biased region" description="Basic and acidic residues" evidence="1">
    <location>
        <begin position="101"/>
        <end position="119"/>
    </location>
</feature>
<dbReference type="AlphaFoldDB" id="A0A5C6E7L3"/>
<keyword evidence="2" id="KW-0732">Signal</keyword>
<evidence type="ECO:0000313" key="4">
    <source>
        <dbReference type="Proteomes" id="UP000315471"/>
    </source>
</evidence>
<reference evidence="3 4" key="1">
    <citation type="submission" date="2019-02" db="EMBL/GenBank/DDBJ databases">
        <title>Deep-cultivation of Planctomycetes and their phenomic and genomic characterization uncovers novel biology.</title>
        <authorList>
            <person name="Wiegand S."/>
            <person name="Jogler M."/>
            <person name="Boedeker C."/>
            <person name="Pinto D."/>
            <person name="Vollmers J."/>
            <person name="Rivas-Marin E."/>
            <person name="Kohn T."/>
            <person name="Peeters S.H."/>
            <person name="Heuer A."/>
            <person name="Rast P."/>
            <person name="Oberbeckmann S."/>
            <person name="Bunk B."/>
            <person name="Jeske O."/>
            <person name="Meyerdierks A."/>
            <person name="Storesund J.E."/>
            <person name="Kallscheuer N."/>
            <person name="Luecker S."/>
            <person name="Lage O.M."/>
            <person name="Pohl T."/>
            <person name="Merkel B.J."/>
            <person name="Hornburger P."/>
            <person name="Mueller R.-W."/>
            <person name="Bruemmer F."/>
            <person name="Labrenz M."/>
            <person name="Spormann A.M."/>
            <person name="Op Den Camp H."/>
            <person name="Overmann J."/>
            <person name="Amann R."/>
            <person name="Jetten M.S.M."/>
            <person name="Mascher T."/>
            <person name="Medema M.H."/>
            <person name="Devos D.P."/>
            <person name="Kaster A.-K."/>
            <person name="Ovreas L."/>
            <person name="Rohde M."/>
            <person name="Galperin M.Y."/>
            <person name="Jogler C."/>
        </authorList>
    </citation>
    <scope>NUCLEOTIDE SEQUENCE [LARGE SCALE GENOMIC DNA]</scope>
    <source>
        <strain evidence="3 4">Q31b</strain>
    </source>
</reference>
<accession>A0A5C6E7L3</accession>
<proteinExistence type="predicted"/>